<dbReference type="AlphaFoldDB" id="A0A7G2CJ75"/>
<dbReference type="PANTHER" id="PTHR14614:SF130">
    <property type="entry name" value="PROTEIN-LYSINE N-METHYLTRANSFERASE EEF2KMT"/>
    <property type="match status" value="1"/>
</dbReference>
<organism evidence="1 2">
    <name type="scientific">Angomonas deanei</name>
    <dbReference type="NCBI Taxonomy" id="59799"/>
    <lineage>
        <taxon>Eukaryota</taxon>
        <taxon>Discoba</taxon>
        <taxon>Euglenozoa</taxon>
        <taxon>Kinetoplastea</taxon>
        <taxon>Metakinetoplastina</taxon>
        <taxon>Trypanosomatida</taxon>
        <taxon>Trypanosomatidae</taxon>
        <taxon>Strigomonadinae</taxon>
        <taxon>Angomonas</taxon>
    </lineage>
</organism>
<proteinExistence type="predicted"/>
<keyword evidence="1" id="KW-0808">Transferase</keyword>
<dbReference type="Pfam" id="PF10294">
    <property type="entry name" value="Methyltransf_16"/>
    <property type="match status" value="1"/>
</dbReference>
<dbReference type="InterPro" id="IPR019410">
    <property type="entry name" value="Methyltransf_16"/>
</dbReference>
<dbReference type="PANTHER" id="PTHR14614">
    <property type="entry name" value="HEPATOCELLULAR CARCINOMA-ASSOCIATED ANTIGEN"/>
    <property type="match status" value="1"/>
</dbReference>
<dbReference type="GO" id="GO:0032259">
    <property type="term" value="P:methylation"/>
    <property type="evidence" value="ECO:0007669"/>
    <property type="project" value="UniProtKB-KW"/>
</dbReference>
<protein>
    <submittedName>
        <fullName evidence="1">Lysine methyltransferase, putative</fullName>
    </submittedName>
</protein>
<dbReference type="SUPFAM" id="SSF53335">
    <property type="entry name" value="S-adenosyl-L-methionine-dependent methyltransferases"/>
    <property type="match status" value="1"/>
</dbReference>
<dbReference type="CDD" id="cd02440">
    <property type="entry name" value="AdoMet_MTases"/>
    <property type="match status" value="1"/>
</dbReference>
<name>A0A7G2CJ75_9TRYP</name>
<dbReference type="Proteomes" id="UP000515908">
    <property type="component" value="Chromosome 13"/>
</dbReference>
<keyword evidence="1" id="KW-0489">Methyltransferase</keyword>
<keyword evidence="2" id="KW-1185">Reference proteome</keyword>
<accession>A0A7G2CJ75</accession>
<dbReference type="Gene3D" id="3.40.50.150">
    <property type="entry name" value="Vaccinia Virus protein VP39"/>
    <property type="match status" value="1"/>
</dbReference>
<dbReference type="InterPro" id="IPR029063">
    <property type="entry name" value="SAM-dependent_MTases_sf"/>
</dbReference>
<dbReference type="GO" id="GO:0008168">
    <property type="term" value="F:methyltransferase activity"/>
    <property type="evidence" value="ECO:0007669"/>
    <property type="project" value="UniProtKB-KW"/>
</dbReference>
<dbReference type="VEuPathDB" id="TriTrypDB:ADEAN_000660000"/>
<reference evidence="1 2" key="1">
    <citation type="submission" date="2020-08" db="EMBL/GenBank/DDBJ databases">
        <authorList>
            <person name="Newling K."/>
            <person name="Davey J."/>
            <person name="Forrester S."/>
        </authorList>
    </citation>
    <scope>NUCLEOTIDE SEQUENCE [LARGE SCALE GENOMIC DNA]</scope>
    <source>
        <strain evidence="2">Crithidia deanei Carvalho (ATCC PRA-265)</strain>
    </source>
</reference>
<evidence type="ECO:0000313" key="1">
    <source>
        <dbReference type="EMBL" id="CAD2219107.1"/>
    </source>
</evidence>
<gene>
    <name evidence="1" type="ORF">ADEAN_000660000</name>
</gene>
<evidence type="ECO:0000313" key="2">
    <source>
        <dbReference type="Proteomes" id="UP000515908"/>
    </source>
</evidence>
<sequence>MSSLQLVSAIEEAIAVDERFVWMDVGPHRRVLVRSKDADKNRSAIVSEEVDSLLNSDTLAQYVWPSADYMCKWVHKNKHLFHGKTVLELGSGTGVVGFTVSQYASSVVLTDCSAVSLALLNLTKGEGAFSNCIVSHLCWGDAKELDLVKQLASLDTFDIVIGSDVFYFNFSLHAGLKTARDALGSTGTFYCGSVARSERMEDELQEVPMKYGFGLQSFEEVDSFQLYSWAL</sequence>
<dbReference type="EMBL" id="LR877157">
    <property type="protein sequence ID" value="CAD2219107.1"/>
    <property type="molecule type" value="Genomic_DNA"/>
</dbReference>